<dbReference type="GO" id="GO:0034599">
    <property type="term" value="P:cellular response to oxidative stress"/>
    <property type="evidence" value="ECO:0007669"/>
    <property type="project" value="InterPro"/>
</dbReference>
<protein>
    <submittedName>
        <fullName evidence="2">YAP1-binding protein 1</fullName>
    </submittedName>
</protein>
<dbReference type="GO" id="GO:0005737">
    <property type="term" value="C:cytoplasm"/>
    <property type="evidence" value="ECO:0007669"/>
    <property type="project" value="TreeGrafter"/>
</dbReference>
<dbReference type="InterPro" id="IPR013877">
    <property type="entry name" value="YAP-bd/ALF4/Glomulin"/>
</dbReference>
<organism evidence="2 3">
    <name type="scientific">Elasticomyces elasticus</name>
    <dbReference type="NCBI Taxonomy" id="574655"/>
    <lineage>
        <taxon>Eukaryota</taxon>
        <taxon>Fungi</taxon>
        <taxon>Dikarya</taxon>
        <taxon>Ascomycota</taxon>
        <taxon>Pezizomycotina</taxon>
        <taxon>Dothideomycetes</taxon>
        <taxon>Dothideomycetidae</taxon>
        <taxon>Mycosphaerellales</taxon>
        <taxon>Teratosphaeriaceae</taxon>
        <taxon>Elasticomyces</taxon>
    </lineage>
</organism>
<dbReference type="EMBL" id="JAVRQU010000009">
    <property type="protein sequence ID" value="KAK5699028.1"/>
    <property type="molecule type" value="Genomic_DNA"/>
</dbReference>
<dbReference type="PANTHER" id="PTHR28020:SF1">
    <property type="entry name" value="YAP1-BINDING PROTEIN 1-RELATED"/>
    <property type="match status" value="1"/>
</dbReference>
<evidence type="ECO:0000313" key="3">
    <source>
        <dbReference type="Proteomes" id="UP001310594"/>
    </source>
</evidence>
<dbReference type="InterPro" id="IPR040347">
    <property type="entry name" value="YBP1/2"/>
</dbReference>
<feature type="compositionally biased region" description="Polar residues" evidence="1">
    <location>
        <begin position="120"/>
        <end position="132"/>
    </location>
</feature>
<dbReference type="AlphaFoldDB" id="A0AAN7W8A2"/>
<dbReference type="PANTHER" id="PTHR28020">
    <property type="entry name" value="YAP1-BINDING PROTEIN 1-RELATED"/>
    <property type="match status" value="1"/>
</dbReference>
<gene>
    <name evidence="2" type="primary">YBP1</name>
    <name evidence="2" type="ORF">LTR97_006677</name>
</gene>
<evidence type="ECO:0000256" key="1">
    <source>
        <dbReference type="SAM" id="MobiDB-lite"/>
    </source>
</evidence>
<name>A0AAN7W8A2_9PEZI</name>
<feature type="region of interest" description="Disordered" evidence="1">
    <location>
        <begin position="119"/>
        <end position="143"/>
    </location>
</feature>
<reference evidence="2" key="1">
    <citation type="submission" date="2023-08" db="EMBL/GenBank/DDBJ databases">
        <title>Black Yeasts Isolated from many extreme environments.</title>
        <authorList>
            <person name="Coleine C."/>
            <person name="Stajich J.E."/>
            <person name="Selbmann L."/>
        </authorList>
    </citation>
    <scope>NUCLEOTIDE SEQUENCE</scope>
    <source>
        <strain evidence="2">CCFEE 5810</strain>
    </source>
</reference>
<evidence type="ECO:0000313" key="2">
    <source>
        <dbReference type="EMBL" id="KAK5699028.1"/>
    </source>
</evidence>
<comment type="caution">
    <text evidence="2">The sequence shown here is derived from an EMBL/GenBank/DDBJ whole genome shotgun (WGS) entry which is preliminary data.</text>
</comment>
<dbReference type="Pfam" id="PF08568">
    <property type="entry name" value="Kinetochor_Ybp2"/>
    <property type="match status" value="1"/>
</dbReference>
<accession>A0AAN7W8A2</accession>
<sequence length="675" mass="74042">MADDESPLIKALPPESDYITYLTIVEYNLSVENLPILHKVLQDATLTTNIGWDLVHLLVPLLPESEECLQDIARLGNPREVILKVTESLRLIVYDTPDDESAEDASEVLAGATDSRVRAESSTYPIKTASTTEGEKRPGSSQMIELPPPLPLAVSQFLALLSMLSILHPRIKTKYPSRFLSTTLQAILASFANSGSHREEMLLQIIKTVKTITGIQRPMLPTRRSSGMMSIVRTVSGSFAPDPEGAANNEVAPEERATKTKLLQSFVTHVTEEYLLNLPAHTEDVPGMAWSSRIMEMQHPERTVDISKTFADRFQREEKLSRRIDAVGQIVALAQDLELTDDALLAAAVATEKVPAAGDQDEEEPPATAEDIPLSRSGSVLLYAARQASAVLYDTASKSGSPEFTIFPDQQNLLKHCLSSPAQGTGTLGTESEAIIDAVLAIGLICLDHNSMGEPESDEQFNDYLQIIALLSSNCPSPNLRGHAHYLATTVLRSQPEDSARLAFIRDTLEHCPFENLKVSAVGWVKGETIEANPPQAMTGQDLDSIFATPFALESLAPYLFPSLHVDLITAPIIEAWQTFQLNLSFYLASLNFLYLLLRAKHLHSKLSIAELWKKSDVAGSFLQPLRDAGQRFTKALDEGGELREERGNDVLAELTLLQDTIGQVTSVVRYLNGA</sequence>
<dbReference type="Proteomes" id="UP001310594">
    <property type="component" value="Unassembled WGS sequence"/>
</dbReference>
<proteinExistence type="predicted"/>